<dbReference type="EMBL" id="BOMM01000050">
    <property type="protein sequence ID" value="GIE13798.1"/>
    <property type="molecule type" value="Genomic_DNA"/>
</dbReference>
<keyword evidence="1" id="KW-0812">Transmembrane</keyword>
<keyword evidence="1" id="KW-0472">Membrane</keyword>
<evidence type="ECO:0000256" key="1">
    <source>
        <dbReference type="SAM" id="Phobius"/>
    </source>
</evidence>
<protein>
    <recommendedName>
        <fullName evidence="4">DUF998 domain-containing protein</fullName>
    </recommendedName>
</protein>
<dbReference type="AlphaFoldDB" id="A0A919J6A9"/>
<evidence type="ECO:0000313" key="3">
    <source>
        <dbReference type="Proteomes" id="UP000598174"/>
    </source>
</evidence>
<dbReference type="Proteomes" id="UP000598174">
    <property type="component" value="Unassembled WGS sequence"/>
</dbReference>
<evidence type="ECO:0008006" key="4">
    <source>
        <dbReference type="Google" id="ProtNLM"/>
    </source>
</evidence>
<evidence type="ECO:0000313" key="2">
    <source>
        <dbReference type="EMBL" id="GIE13798.1"/>
    </source>
</evidence>
<dbReference type="Pfam" id="PF06197">
    <property type="entry name" value="DUF998"/>
    <property type="match status" value="1"/>
</dbReference>
<keyword evidence="3" id="KW-1185">Reference proteome</keyword>
<sequence>MSRLPARTAVRNRALIVLGVVTAALYSNWCYLGPLVGRDLPVAGSYISELGALTRPHHTLVNAFGACSGICCLLLTVQLWRLLPRMSRWQQALAALAIFGVTTTLSAVQPMTCAPSIEPGCTAGGITGHAGWQDLAESASSVLADIALPLSILFSARAFGALPDQAFAARGSRAWFALTAALTITVGGLSLAGQGGGLPQRALDLTQSTWLAALALWCARLPPGRAGQKAPSITAGSNG</sequence>
<proteinExistence type="predicted"/>
<feature type="transmembrane region" description="Helical" evidence="1">
    <location>
        <begin position="60"/>
        <end position="80"/>
    </location>
</feature>
<name>A0A919J6A9_9ACTN</name>
<gene>
    <name evidence="2" type="ORF">Afe05nite_56380</name>
</gene>
<keyword evidence="1" id="KW-1133">Transmembrane helix</keyword>
<reference evidence="2" key="1">
    <citation type="submission" date="2021-01" db="EMBL/GenBank/DDBJ databases">
        <title>Whole genome shotgun sequence of Actinoplanes ferrugineus NBRC 15555.</title>
        <authorList>
            <person name="Komaki H."/>
            <person name="Tamura T."/>
        </authorList>
    </citation>
    <scope>NUCLEOTIDE SEQUENCE</scope>
    <source>
        <strain evidence="2">NBRC 15555</strain>
    </source>
</reference>
<accession>A0A919J6A9</accession>
<organism evidence="2 3">
    <name type="scientific">Paractinoplanes ferrugineus</name>
    <dbReference type="NCBI Taxonomy" id="113564"/>
    <lineage>
        <taxon>Bacteria</taxon>
        <taxon>Bacillati</taxon>
        <taxon>Actinomycetota</taxon>
        <taxon>Actinomycetes</taxon>
        <taxon>Micromonosporales</taxon>
        <taxon>Micromonosporaceae</taxon>
        <taxon>Paractinoplanes</taxon>
    </lineage>
</organism>
<comment type="caution">
    <text evidence="2">The sequence shown here is derived from an EMBL/GenBank/DDBJ whole genome shotgun (WGS) entry which is preliminary data.</text>
</comment>
<feature type="transmembrane region" description="Helical" evidence="1">
    <location>
        <begin position="174"/>
        <end position="193"/>
    </location>
</feature>
<dbReference type="InterPro" id="IPR009339">
    <property type="entry name" value="DUF998"/>
</dbReference>